<dbReference type="Proteomes" id="UP001497482">
    <property type="component" value="Chromosome 8"/>
</dbReference>
<name>A0AAV2MM60_KNICA</name>
<evidence type="ECO:0000256" key="1">
    <source>
        <dbReference type="SAM" id="MobiDB-lite"/>
    </source>
</evidence>
<proteinExistence type="predicted"/>
<sequence>MEQACGEGSAGETCSVNKIGPPRVCERISPSSRAVNKLELKRRRVASRGRLEPEHQSALEPGAPLAAGGHRHTAGVQVKPRREDPPTVTESPGPRCYPLTAAPG</sequence>
<evidence type="ECO:0000313" key="3">
    <source>
        <dbReference type="Proteomes" id="UP001497482"/>
    </source>
</evidence>
<organism evidence="2 3">
    <name type="scientific">Knipowitschia caucasica</name>
    <name type="common">Caucasian dwarf goby</name>
    <name type="synonym">Pomatoschistus caucasicus</name>
    <dbReference type="NCBI Taxonomy" id="637954"/>
    <lineage>
        <taxon>Eukaryota</taxon>
        <taxon>Metazoa</taxon>
        <taxon>Chordata</taxon>
        <taxon>Craniata</taxon>
        <taxon>Vertebrata</taxon>
        <taxon>Euteleostomi</taxon>
        <taxon>Actinopterygii</taxon>
        <taxon>Neopterygii</taxon>
        <taxon>Teleostei</taxon>
        <taxon>Neoteleostei</taxon>
        <taxon>Acanthomorphata</taxon>
        <taxon>Gobiaria</taxon>
        <taxon>Gobiiformes</taxon>
        <taxon>Gobioidei</taxon>
        <taxon>Gobiidae</taxon>
        <taxon>Gobiinae</taxon>
        <taxon>Knipowitschia</taxon>
    </lineage>
</organism>
<protein>
    <submittedName>
        <fullName evidence="2">Uncharacterized protein</fullName>
    </submittedName>
</protein>
<keyword evidence="3" id="KW-1185">Reference proteome</keyword>
<dbReference type="EMBL" id="OZ035830">
    <property type="protein sequence ID" value="CAL1614561.1"/>
    <property type="molecule type" value="Genomic_DNA"/>
</dbReference>
<reference evidence="2 3" key="1">
    <citation type="submission" date="2024-04" db="EMBL/GenBank/DDBJ databases">
        <authorList>
            <person name="Waldvogel A.-M."/>
            <person name="Schoenle A."/>
        </authorList>
    </citation>
    <scope>NUCLEOTIDE SEQUENCE [LARGE SCALE GENOMIC DNA]</scope>
</reference>
<feature type="region of interest" description="Disordered" evidence="1">
    <location>
        <begin position="43"/>
        <end position="104"/>
    </location>
</feature>
<dbReference type="AlphaFoldDB" id="A0AAV2MM60"/>
<gene>
    <name evidence="2" type="ORF">KC01_LOCUS40597</name>
</gene>
<feature type="compositionally biased region" description="Low complexity" evidence="1">
    <location>
        <begin position="58"/>
        <end position="68"/>
    </location>
</feature>
<accession>A0AAV2MM60</accession>
<feature type="region of interest" description="Disordered" evidence="1">
    <location>
        <begin position="1"/>
        <end position="22"/>
    </location>
</feature>
<evidence type="ECO:0000313" key="2">
    <source>
        <dbReference type="EMBL" id="CAL1614561.1"/>
    </source>
</evidence>